<evidence type="ECO:0000259" key="1">
    <source>
        <dbReference type="PROSITE" id="PS50097"/>
    </source>
</evidence>
<dbReference type="AlphaFoldDB" id="A0A0N5B3X8"/>
<name>A0A0N5B3X8_STREA</name>
<dbReference type="PANTHER" id="PTHR24413">
    <property type="entry name" value="SPECKLE-TYPE POZ PROTEIN"/>
    <property type="match status" value="1"/>
</dbReference>
<feature type="domain" description="MATH" evidence="2">
    <location>
        <begin position="24"/>
        <end position="153"/>
    </location>
</feature>
<dbReference type="SMART" id="SM00061">
    <property type="entry name" value="MATH"/>
    <property type="match status" value="1"/>
</dbReference>
<accession>A0A0N5B3X8</accession>
<dbReference type="InterPro" id="IPR000210">
    <property type="entry name" value="BTB/POZ_dom"/>
</dbReference>
<dbReference type="SMART" id="SM00225">
    <property type="entry name" value="BTB"/>
    <property type="match status" value="1"/>
</dbReference>
<dbReference type="Proteomes" id="UP000046392">
    <property type="component" value="Unplaced"/>
</dbReference>
<organism evidence="3 4">
    <name type="scientific">Strongyloides papillosus</name>
    <name type="common">Intestinal threadworm</name>
    <dbReference type="NCBI Taxonomy" id="174720"/>
    <lineage>
        <taxon>Eukaryota</taxon>
        <taxon>Metazoa</taxon>
        <taxon>Ecdysozoa</taxon>
        <taxon>Nematoda</taxon>
        <taxon>Chromadorea</taxon>
        <taxon>Rhabditida</taxon>
        <taxon>Tylenchina</taxon>
        <taxon>Panagrolaimomorpha</taxon>
        <taxon>Strongyloidoidea</taxon>
        <taxon>Strongyloididae</taxon>
        <taxon>Strongyloides</taxon>
    </lineage>
</organism>
<evidence type="ECO:0000259" key="2">
    <source>
        <dbReference type="PROSITE" id="PS50144"/>
    </source>
</evidence>
<feature type="domain" description="BTB" evidence="1">
    <location>
        <begin position="188"/>
        <end position="251"/>
    </location>
</feature>
<dbReference type="WBParaSite" id="SPAL_0000078000.1">
    <property type="protein sequence ID" value="SPAL_0000078000.1"/>
    <property type="gene ID" value="SPAL_0000078000"/>
</dbReference>
<evidence type="ECO:0000313" key="4">
    <source>
        <dbReference type="WBParaSite" id="SPAL_0000078000.1"/>
    </source>
</evidence>
<dbReference type="SUPFAM" id="SSF49599">
    <property type="entry name" value="TRAF domain-like"/>
    <property type="match status" value="1"/>
</dbReference>
<dbReference type="PROSITE" id="PS50097">
    <property type="entry name" value="BTB"/>
    <property type="match status" value="1"/>
</dbReference>
<protein>
    <submittedName>
        <fullName evidence="4">BTB domain-containing protein</fullName>
    </submittedName>
</protein>
<sequence length="350" mass="39775">MDRKRKRSDISNDVSCDIETKVNKFNIVCTIPNFSQRPEKTGIPIESPSCVIGSQDRSQWCLWVYPNGRDEDSNEYVSVFLMLEQPDKAKVKYGFSIINDKGEEENVRSVKKSNNCVKDVCWGFSKFVRRDLLLNNKLNDLLVNDKLTISCEVEIIDPNTSETSANTTISQSKLPLDCGDMFELPFFTDCVIKAGDTEFKAHKVILSARSSVFFDIFKNTLEESQTSVIESKNFRGEVVKEMLRYIYKNEVLNIQNMASDVLAIAEKYKLDGLKAMAVKSLCDDLSTENVCKRFILSEKFSSECLKEFCQTFIIDNAESLMGTGNWEELAENHPLLVESLFLKSLNIPST</sequence>
<dbReference type="Gene3D" id="3.30.710.10">
    <property type="entry name" value="Potassium Channel Kv1.1, Chain A"/>
    <property type="match status" value="1"/>
</dbReference>
<dbReference type="InterPro" id="IPR011333">
    <property type="entry name" value="SKP1/BTB/POZ_sf"/>
</dbReference>
<dbReference type="Gene3D" id="1.25.40.420">
    <property type="match status" value="1"/>
</dbReference>
<dbReference type="InterPro" id="IPR008974">
    <property type="entry name" value="TRAF-like"/>
</dbReference>
<dbReference type="Pfam" id="PF00651">
    <property type="entry name" value="BTB"/>
    <property type="match status" value="1"/>
</dbReference>
<dbReference type="GO" id="GO:0030163">
    <property type="term" value="P:protein catabolic process"/>
    <property type="evidence" value="ECO:0007669"/>
    <property type="project" value="UniProtKB-ARBA"/>
</dbReference>
<dbReference type="SUPFAM" id="SSF54695">
    <property type="entry name" value="POZ domain"/>
    <property type="match status" value="1"/>
</dbReference>
<dbReference type="Gene3D" id="2.60.210.10">
    <property type="entry name" value="Apoptosis, Tumor Necrosis Factor Receptor Associated Protein 2, Chain A"/>
    <property type="match status" value="1"/>
</dbReference>
<keyword evidence="3" id="KW-1185">Reference proteome</keyword>
<dbReference type="STRING" id="174720.A0A0N5B3X8"/>
<evidence type="ECO:0000313" key="3">
    <source>
        <dbReference type="Proteomes" id="UP000046392"/>
    </source>
</evidence>
<proteinExistence type="predicted"/>
<reference evidence="4" key="1">
    <citation type="submission" date="2017-02" db="UniProtKB">
        <authorList>
            <consortium name="WormBaseParasite"/>
        </authorList>
    </citation>
    <scope>IDENTIFICATION</scope>
</reference>
<dbReference type="PROSITE" id="PS50144">
    <property type="entry name" value="MATH"/>
    <property type="match status" value="1"/>
</dbReference>
<dbReference type="InterPro" id="IPR002083">
    <property type="entry name" value="MATH/TRAF_dom"/>
</dbReference>
<dbReference type="Pfam" id="PF22486">
    <property type="entry name" value="MATH_2"/>
    <property type="match status" value="1"/>
</dbReference>